<feature type="non-terminal residue" evidence="2">
    <location>
        <position position="1"/>
    </location>
</feature>
<protein>
    <submittedName>
        <fullName evidence="2">CAZy families GH33|CBM32 protein</fullName>
    </submittedName>
</protein>
<dbReference type="EMBL" id="KF125342">
    <property type="protein sequence ID" value="AIA92669.1"/>
    <property type="molecule type" value="Genomic_DNA"/>
</dbReference>
<evidence type="ECO:0000313" key="2">
    <source>
        <dbReference type="EMBL" id="AIA92669.1"/>
    </source>
</evidence>
<name>A0A060CBR7_9ACTO</name>
<feature type="non-terminal residue" evidence="2">
    <location>
        <position position="138"/>
    </location>
</feature>
<dbReference type="Pfam" id="PF13320">
    <property type="entry name" value="GH123_cat"/>
    <property type="match status" value="1"/>
</dbReference>
<organism evidence="2">
    <name type="scientific">uncultured Arcanobacterium sp</name>
    <dbReference type="NCBI Taxonomy" id="487520"/>
    <lineage>
        <taxon>Bacteria</taxon>
        <taxon>Bacillati</taxon>
        <taxon>Actinomycetota</taxon>
        <taxon>Actinomycetes</taxon>
        <taxon>Actinomycetales</taxon>
        <taxon>Actinomycetaceae</taxon>
        <taxon>Arcanobacterium</taxon>
        <taxon>environmental samples</taxon>
    </lineage>
</organism>
<dbReference type="InterPro" id="IPR025150">
    <property type="entry name" value="GH123_cat"/>
</dbReference>
<reference evidence="2" key="1">
    <citation type="journal article" date="2013" name="Environ. Microbiol.">
        <title>Seasonally variable intestinal metagenomes of the red palm weevil (Rhynchophorus ferrugineus).</title>
        <authorList>
            <person name="Jia S."/>
            <person name="Zhang X."/>
            <person name="Zhang G."/>
            <person name="Yin A."/>
            <person name="Zhang S."/>
            <person name="Li F."/>
            <person name="Wang L."/>
            <person name="Zhao D."/>
            <person name="Yun Q."/>
            <person name="Tala"/>
            <person name="Wang J."/>
            <person name="Sun G."/>
            <person name="Baabdullah M."/>
            <person name="Yu X."/>
            <person name="Hu S."/>
            <person name="Al-Mssallem I.S."/>
            <person name="Yu J."/>
        </authorList>
    </citation>
    <scope>NUCLEOTIDE SEQUENCE</scope>
</reference>
<dbReference type="AlphaFoldDB" id="A0A060CBR7"/>
<accession>A0A060CBR7</accession>
<feature type="domain" description="Glycoside hydrolase 123 catalytic" evidence="1">
    <location>
        <begin position="19"/>
        <end position="132"/>
    </location>
</feature>
<proteinExistence type="predicted"/>
<sequence length="138" mass="15909">EASASNKTLEFKLSNESSDLHIGDDTYHEIWFTFLNSFKSHLTQKGWLNKTVLYMDEIRNPDMGLVIDLIKQHDPSWKIGLAGNGLSAEQEQKLYDYSIFLTRESQKSTTIKTFYTSCSHQYPNNYVTVSNSPAEMTW</sequence>
<evidence type="ECO:0000259" key="1">
    <source>
        <dbReference type="Pfam" id="PF13320"/>
    </source>
</evidence>